<dbReference type="Gene3D" id="2.40.420.20">
    <property type="match status" value="1"/>
</dbReference>
<dbReference type="GO" id="GO:0046677">
    <property type="term" value="P:response to antibiotic"/>
    <property type="evidence" value="ECO:0007669"/>
    <property type="project" value="TreeGrafter"/>
</dbReference>
<dbReference type="Pfam" id="PF25876">
    <property type="entry name" value="HH_MFP_RND"/>
    <property type="match status" value="1"/>
</dbReference>
<evidence type="ECO:0000313" key="9">
    <source>
        <dbReference type="Proteomes" id="UP000315369"/>
    </source>
</evidence>
<keyword evidence="9" id="KW-1185">Reference proteome</keyword>
<dbReference type="AlphaFoldDB" id="A0A540WYN2"/>
<dbReference type="Pfam" id="PF25917">
    <property type="entry name" value="BSH_RND"/>
    <property type="match status" value="1"/>
</dbReference>
<evidence type="ECO:0000313" key="8">
    <source>
        <dbReference type="EMBL" id="TQF14106.1"/>
    </source>
</evidence>
<evidence type="ECO:0000256" key="3">
    <source>
        <dbReference type="SAM" id="Coils"/>
    </source>
</evidence>
<feature type="domain" description="Multidrug resistance protein MdtA-like C-terminal permuted SH3" evidence="7">
    <location>
        <begin position="314"/>
        <end position="372"/>
    </location>
</feature>
<dbReference type="Pfam" id="PF25944">
    <property type="entry name" value="Beta-barrel_RND"/>
    <property type="match status" value="1"/>
</dbReference>
<accession>A0A540WYN2</accession>
<evidence type="ECO:0000259" key="6">
    <source>
        <dbReference type="Pfam" id="PF25944"/>
    </source>
</evidence>
<dbReference type="FunFam" id="2.40.420.20:FF:000001">
    <property type="entry name" value="Efflux RND transporter periplasmic adaptor subunit"/>
    <property type="match status" value="1"/>
</dbReference>
<dbReference type="Gene3D" id="2.40.50.100">
    <property type="match status" value="1"/>
</dbReference>
<dbReference type="PANTHER" id="PTHR30158:SF10">
    <property type="entry name" value="CATION EFFLUX PUMP"/>
    <property type="match status" value="1"/>
</dbReference>
<evidence type="ECO:0000259" key="4">
    <source>
        <dbReference type="Pfam" id="PF25876"/>
    </source>
</evidence>
<dbReference type="GO" id="GO:0005886">
    <property type="term" value="C:plasma membrane"/>
    <property type="evidence" value="ECO:0007669"/>
    <property type="project" value="TreeGrafter"/>
</dbReference>
<sequence length="396" mass="41673">MNWKRAAVGGALALPLVVGGLVLARDEGSDAQGGAGPAKPAAAPVVAAEVVTRQVADSAEFTGTLAAVQSVELRPRVGGYIDAVRFQEGGLVTAGQVLFQLDARTFEAANARAQADLRQAEERRTLTEKKFERGEKLVAEQAISRGDFDVLMAERAEARARVESAKAAARSAEIDLHDTRVRAPVSGRVGRALVTAGNLVSGGSANATLLTTIVSVEPFYVYFDVDEATYLRFAGTASGARGKDGRVNAVPVRVALTGEEGFPREARLDFLDNQVAAVTGTARARAVLPNPDGKLTAGLFARVRLETGTARPTILIQDQAVGTDQKGRYVLVVRPDQTLEQRRVELGTTEGGLRVVREGLSAGERVVLKGMARPGMAVAPTMVAMAGSEHAEGARP</sequence>
<organism evidence="8 9">
    <name type="scientific">Myxococcus llanfairpwllgwyngyllgogerychwyrndrobwllllantysiliogogogochensis</name>
    <dbReference type="NCBI Taxonomy" id="2590453"/>
    <lineage>
        <taxon>Bacteria</taxon>
        <taxon>Pseudomonadati</taxon>
        <taxon>Myxococcota</taxon>
        <taxon>Myxococcia</taxon>
        <taxon>Myxococcales</taxon>
        <taxon>Cystobacterineae</taxon>
        <taxon>Myxococcaceae</taxon>
        <taxon>Myxococcus</taxon>
    </lineage>
</organism>
<dbReference type="InterPro" id="IPR058624">
    <property type="entry name" value="MdtA-like_HH"/>
</dbReference>
<dbReference type="InterPro" id="IPR058627">
    <property type="entry name" value="MdtA-like_C"/>
</dbReference>
<dbReference type="SUPFAM" id="SSF111369">
    <property type="entry name" value="HlyD-like secretion proteins"/>
    <property type="match status" value="1"/>
</dbReference>
<feature type="domain" description="Multidrug resistance protein MdtA-like beta-barrel" evidence="6">
    <location>
        <begin position="241"/>
        <end position="308"/>
    </location>
</feature>
<reference evidence="8 9" key="1">
    <citation type="submission" date="2019-06" db="EMBL/GenBank/DDBJ databases">
        <authorList>
            <person name="Livingstone P."/>
            <person name="Whitworth D."/>
        </authorList>
    </citation>
    <scope>NUCLEOTIDE SEQUENCE [LARGE SCALE GENOMIC DNA]</scope>
    <source>
        <strain evidence="8 9">AM401</strain>
    </source>
</reference>
<dbReference type="PANTHER" id="PTHR30158">
    <property type="entry name" value="ACRA/E-RELATED COMPONENT OF DRUG EFFLUX TRANSPORTER"/>
    <property type="match status" value="1"/>
</dbReference>
<dbReference type="NCBIfam" id="TIGR01730">
    <property type="entry name" value="RND_mfp"/>
    <property type="match status" value="1"/>
</dbReference>
<comment type="subcellular location">
    <subcellularLocation>
        <location evidence="1">Cell envelope</location>
    </subcellularLocation>
</comment>
<name>A0A540WYN2_9BACT</name>
<proteinExistence type="inferred from homology"/>
<dbReference type="Gene3D" id="2.40.30.170">
    <property type="match status" value="1"/>
</dbReference>
<dbReference type="Pfam" id="PF25967">
    <property type="entry name" value="RND-MFP_C"/>
    <property type="match status" value="1"/>
</dbReference>
<dbReference type="InterPro" id="IPR006143">
    <property type="entry name" value="RND_pump_MFP"/>
</dbReference>
<dbReference type="InterPro" id="IPR058626">
    <property type="entry name" value="MdtA-like_b-barrel"/>
</dbReference>
<dbReference type="Proteomes" id="UP000315369">
    <property type="component" value="Unassembled WGS sequence"/>
</dbReference>
<evidence type="ECO:0000256" key="1">
    <source>
        <dbReference type="ARBA" id="ARBA00004196"/>
    </source>
</evidence>
<feature type="domain" description="Multidrug resistance protein MdtA-like alpha-helical hairpin" evidence="4">
    <location>
        <begin position="111"/>
        <end position="177"/>
    </location>
</feature>
<comment type="similarity">
    <text evidence="2">Belongs to the membrane fusion protein (MFP) (TC 8.A.1) family.</text>
</comment>
<feature type="domain" description="Multidrug resistance protein MdtA-like barrel-sandwich hybrid" evidence="5">
    <location>
        <begin position="70"/>
        <end position="211"/>
    </location>
</feature>
<evidence type="ECO:0000256" key="2">
    <source>
        <dbReference type="ARBA" id="ARBA00009477"/>
    </source>
</evidence>
<feature type="coiled-coil region" evidence="3">
    <location>
        <begin position="103"/>
        <end position="175"/>
    </location>
</feature>
<gene>
    <name evidence="8" type="ORF">FJV41_20445</name>
</gene>
<dbReference type="RefSeq" id="WP_141644195.1">
    <property type="nucleotide sequence ID" value="NZ_VIFM01000078.1"/>
</dbReference>
<dbReference type="InterPro" id="IPR058625">
    <property type="entry name" value="MdtA-like_BSH"/>
</dbReference>
<evidence type="ECO:0000259" key="7">
    <source>
        <dbReference type="Pfam" id="PF25967"/>
    </source>
</evidence>
<dbReference type="GO" id="GO:0030313">
    <property type="term" value="C:cell envelope"/>
    <property type="evidence" value="ECO:0007669"/>
    <property type="project" value="UniProtKB-SubCell"/>
</dbReference>
<dbReference type="GO" id="GO:0022857">
    <property type="term" value="F:transmembrane transporter activity"/>
    <property type="evidence" value="ECO:0007669"/>
    <property type="project" value="InterPro"/>
</dbReference>
<dbReference type="OrthoDB" id="9772050at2"/>
<comment type="caution">
    <text evidence="8">The sequence shown here is derived from an EMBL/GenBank/DDBJ whole genome shotgun (WGS) entry which is preliminary data.</text>
</comment>
<evidence type="ECO:0000259" key="5">
    <source>
        <dbReference type="Pfam" id="PF25917"/>
    </source>
</evidence>
<dbReference type="EMBL" id="VIFM01000078">
    <property type="protein sequence ID" value="TQF14106.1"/>
    <property type="molecule type" value="Genomic_DNA"/>
</dbReference>
<dbReference type="Gene3D" id="1.10.287.470">
    <property type="entry name" value="Helix hairpin bin"/>
    <property type="match status" value="1"/>
</dbReference>
<keyword evidence="3" id="KW-0175">Coiled coil</keyword>
<protein>
    <submittedName>
        <fullName evidence="8">Efflux RND transporter periplasmic adaptor subunit</fullName>
    </submittedName>
</protein>